<comment type="caution">
    <text evidence="1">The sequence shown here is derived from an EMBL/GenBank/DDBJ whole genome shotgun (WGS) entry which is preliminary data.</text>
</comment>
<evidence type="ECO:0000313" key="1">
    <source>
        <dbReference type="EMBL" id="KAI6082715.1"/>
    </source>
</evidence>
<proteinExistence type="predicted"/>
<protein>
    <submittedName>
        <fullName evidence="1">MFS general substrate transporter</fullName>
    </submittedName>
</protein>
<sequence>MQVMEEKKDAVVVKKDISAAIPIADPSLGDEPPKRPSELSGDTIVTVIDAGSESEREQKESSDAAAPAEAVIPPRFSVYKPWQKRLIVLSAAFSALFASWTAQIYLPALNIAAADLDVSITRINLTVTSYMILQGVTPIFIGGFADSGGRRPAYLACFILYIVANVGLAKSDSYGSLLGLRCFQSATISATQALCQGVVADIATSAERGQYTAFIAVPVTLGPSLGPVIGGAIATYLGWRAIFWFLAACAFVNLLVLISFFPETCRKVVGDGSILPRRRNQTLLQLCRNRRAKKAASDAESNNMPAATIPEATAAAAPAAEAPKINFAWRKFLTSLVLLCEKELSLLFLYGGFVFAGVYAVATAVPTLFADRYGFDGLKVGLIYLPMAVGSIASVAVVGKSMNWNYRRHARKLGITVDRDRQMDLADFPIERARIEVAIPPLILSMVVITAWGWALENRVSVAVVCVLVFLLGLGLVSTTSVFNALIADVRPGKTGAASAANNIIKFLLGAAMAAAIDPLIQSVGPGKAYSIIAVLYIILSPCLYLIVKRGMRWRRELAEKEGEGSTG</sequence>
<dbReference type="EMBL" id="MU394365">
    <property type="protein sequence ID" value="KAI6082715.1"/>
    <property type="molecule type" value="Genomic_DNA"/>
</dbReference>
<name>A0ACC0CQZ8_9PEZI</name>
<evidence type="ECO:0000313" key="2">
    <source>
        <dbReference type="Proteomes" id="UP001497680"/>
    </source>
</evidence>
<dbReference type="Proteomes" id="UP001497680">
    <property type="component" value="Unassembled WGS sequence"/>
</dbReference>
<accession>A0ACC0CQZ8</accession>
<reference evidence="1 2" key="1">
    <citation type="journal article" date="2022" name="New Phytol.">
        <title>Ecological generalism drives hyperdiversity of secondary metabolite gene clusters in xylarialean endophytes.</title>
        <authorList>
            <person name="Franco M.E.E."/>
            <person name="Wisecaver J.H."/>
            <person name="Arnold A.E."/>
            <person name="Ju Y.M."/>
            <person name="Slot J.C."/>
            <person name="Ahrendt S."/>
            <person name="Moore L.P."/>
            <person name="Eastman K.E."/>
            <person name="Scott K."/>
            <person name="Konkel Z."/>
            <person name="Mondo S.J."/>
            <person name="Kuo A."/>
            <person name="Hayes R.D."/>
            <person name="Haridas S."/>
            <person name="Andreopoulos B."/>
            <person name="Riley R."/>
            <person name="LaButti K."/>
            <person name="Pangilinan J."/>
            <person name="Lipzen A."/>
            <person name="Amirebrahimi M."/>
            <person name="Yan J."/>
            <person name="Adam C."/>
            <person name="Keymanesh K."/>
            <person name="Ng V."/>
            <person name="Louie K."/>
            <person name="Northen T."/>
            <person name="Drula E."/>
            <person name="Henrissat B."/>
            <person name="Hsieh H.M."/>
            <person name="Youens-Clark K."/>
            <person name="Lutzoni F."/>
            <person name="Miadlikowska J."/>
            <person name="Eastwood D.C."/>
            <person name="Hamelin R.C."/>
            <person name="Grigoriev I.V."/>
            <person name="U'Ren J.M."/>
        </authorList>
    </citation>
    <scope>NUCLEOTIDE SEQUENCE [LARGE SCALE GENOMIC DNA]</scope>
    <source>
        <strain evidence="1 2">ER1909</strain>
    </source>
</reference>
<gene>
    <name evidence="1" type="ORF">F4821DRAFT_206825</name>
</gene>
<organism evidence="1 2">
    <name type="scientific">Hypoxylon rubiginosum</name>
    <dbReference type="NCBI Taxonomy" id="110542"/>
    <lineage>
        <taxon>Eukaryota</taxon>
        <taxon>Fungi</taxon>
        <taxon>Dikarya</taxon>
        <taxon>Ascomycota</taxon>
        <taxon>Pezizomycotina</taxon>
        <taxon>Sordariomycetes</taxon>
        <taxon>Xylariomycetidae</taxon>
        <taxon>Xylariales</taxon>
        <taxon>Hypoxylaceae</taxon>
        <taxon>Hypoxylon</taxon>
    </lineage>
</organism>
<keyword evidence="2" id="KW-1185">Reference proteome</keyword>